<gene>
    <name evidence="2" type="ordered locus">Paes_1519</name>
</gene>
<dbReference type="HOGENOM" id="CLU_1561548_0_0_10"/>
<dbReference type="AlphaFoldDB" id="B4S902"/>
<dbReference type="Proteomes" id="UP000002725">
    <property type="component" value="Chromosome"/>
</dbReference>
<name>B4S902_PROA2</name>
<dbReference type="KEGG" id="paa:Paes_1519"/>
<sequence length="168" mass="19005">MQQVFQYPMTYPGWWLDYYYIFTWTLSMAFLAAGWGIFFRYGKFSYGIDLGCLWKSLVLLVMTTISLGAPNYYNTVFVAEHGQEGDRVVLTEDSMIYIYRTGDSKSFRAGDIDSVYQEAVTFNPPPKVFIVAERGGVRDSVFVTRNFPGFDDILNGVSALSGVQVEGP</sequence>
<dbReference type="RefSeq" id="WP_012506072.1">
    <property type="nucleotide sequence ID" value="NC_011059.1"/>
</dbReference>
<feature type="transmembrane region" description="Helical" evidence="1">
    <location>
        <begin position="53"/>
        <end position="73"/>
    </location>
</feature>
<keyword evidence="1" id="KW-0472">Membrane</keyword>
<reference evidence="2" key="1">
    <citation type="submission" date="2008-06" db="EMBL/GenBank/DDBJ databases">
        <title>Complete sequence of chromosome of Prosthecochloris aestuarii DSM 271.</title>
        <authorList>
            <consortium name="US DOE Joint Genome Institute"/>
            <person name="Lucas S."/>
            <person name="Copeland A."/>
            <person name="Lapidus A."/>
            <person name="Glavina del Rio T."/>
            <person name="Dalin E."/>
            <person name="Tice H."/>
            <person name="Bruce D."/>
            <person name="Goodwin L."/>
            <person name="Pitluck S."/>
            <person name="Schmutz J."/>
            <person name="Larimer F."/>
            <person name="Land M."/>
            <person name="Hauser L."/>
            <person name="Kyrpides N."/>
            <person name="Anderson I."/>
            <person name="Liu Z."/>
            <person name="Li T."/>
            <person name="Zhao F."/>
            <person name="Overmann J."/>
            <person name="Bryant D.A."/>
            <person name="Richardson P."/>
        </authorList>
    </citation>
    <scope>NUCLEOTIDE SEQUENCE [LARGE SCALE GENOMIC DNA]</scope>
    <source>
        <strain evidence="2">DSM 271</strain>
    </source>
</reference>
<evidence type="ECO:0000313" key="2">
    <source>
        <dbReference type="EMBL" id="ACF46539.1"/>
    </source>
</evidence>
<keyword evidence="1" id="KW-0812">Transmembrane</keyword>
<dbReference type="STRING" id="290512.Paes_1519"/>
<keyword evidence="1" id="KW-1133">Transmembrane helix</keyword>
<keyword evidence="3" id="KW-1185">Reference proteome</keyword>
<evidence type="ECO:0000313" key="3">
    <source>
        <dbReference type="Proteomes" id="UP000002725"/>
    </source>
</evidence>
<proteinExistence type="predicted"/>
<accession>B4S902</accession>
<evidence type="ECO:0000256" key="1">
    <source>
        <dbReference type="SAM" id="Phobius"/>
    </source>
</evidence>
<protein>
    <submittedName>
        <fullName evidence="2">Uncharacterized protein</fullName>
    </submittedName>
</protein>
<feature type="transmembrane region" description="Helical" evidence="1">
    <location>
        <begin position="18"/>
        <end position="41"/>
    </location>
</feature>
<dbReference type="EMBL" id="CP001108">
    <property type="protein sequence ID" value="ACF46539.1"/>
    <property type="molecule type" value="Genomic_DNA"/>
</dbReference>
<organism evidence="2 3">
    <name type="scientific">Prosthecochloris aestuarii (strain DSM 271 / SK 413)</name>
    <dbReference type="NCBI Taxonomy" id="290512"/>
    <lineage>
        <taxon>Bacteria</taxon>
        <taxon>Pseudomonadati</taxon>
        <taxon>Chlorobiota</taxon>
        <taxon>Chlorobiia</taxon>
        <taxon>Chlorobiales</taxon>
        <taxon>Chlorobiaceae</taxon>
        <taxon>Prosthecochloris</taxon>
    </lineage>
</organism>
<dbReference type="eggNOG" id="ENOG5031CY1">
    <property type="taxonomic scope" value="Bacteria"/>
</dbReference>